<feature type="coiled-coil region" evidence="1">
    <location>
        <begin position="40"/>
        <end position="74"/>
    </location>
</feature>
<dbReference type="RefSeq" id="XP_003055598.1">
    <property type="nucleotide sequence ID" value="XM_003055552.1"/>
</dbReference>
<sequence>MYRLFKRRRIDPPAREAPGGDVDDSAPGGGGPGLVSMALFQKQEELLKATRSELAQTKEQLAAAKATIAEYAEMHPTFDVNEDVASVVFSHVTNVRTRVALAQVNTVWRKASKVASSLPPSLDFTGCPLRWNERRTWFTKEAYVLGFQDVLDLPDAHFHGLLAQAGADLTTPLRQCNLGVFYKDAKRYDKALDWYHRGARQGCPTCEHNIGHIYSDGHGVEQNIDTALEWYTKSAEKGHASAQNNVGGVHRKKGQHEEAFKWFMKAANQGDIYAEYNLGICYENGNGVKRNVPEAVKWFTKAAEKGHPRAAENARRLIDAMA</sequence>
<dbReference type="STRING" id="564608.C1MI35"/>
<dbReference type="EMBL" id="GG663735">
    <property type="protein sequence ID" value="EEH60850.1"/>
    <property type="molecule type" value="Genomic_DNA"/>
</dbReference>
<dbReference type="Proteomes" id="UP000001876">
    <property type="component" value="Unassembled WGS sequence"/>
</dbReference>
<dbReference type="Pfam" id="PF13374">
    <property type="entry name" value="TPR_10"/>
    <property type="match status" value="1"/>
</dbReference>
<dbReference type="Gene3D" id="1.25.40.10">
    <property type="entry name" value="Tetratricopeptide repeat domain"/>
    <property type="match status" value="1"/>
</dbReference>
<gene>
    <name evidence="2" type="ORF">MICPUCDRAFT_50422</name>
</gene>
<evidence type="ECO:0000313" key="3">
    <source>
        <dbReference type="Proteomes" id="UP000001876"/>
    </source>
</evidence>
<dbReference type="KEGG" id="mpp:MICPUCDRAFT_50422"/>
<evidence type="ECO:0000256" key="1">
    <source>
        <dbReference type="SAM" id="Coils"/>
    </source>
</evidence>
<dbReference type="SMART" id="SM00671">
    <property type="entry name" value="SEL1"/>
    <property type="match status" value="4"/>
</dbReference>
<dbReference type="PANTHER" id="PTHR43628:SF1">
    <property type="entry name" value="CHITIN SYNTHASE REGULATORY FACTOR 2-RELATED"/>
    <property type="match status" value="1"/>
</dbReference>
<accession>C1MI35</accession>
<dbReference type="OrthoDB" id="272077at2759"/>
<dbReference type="GeneID" id="9681165"/>
<dbReference type="Pfam" id="PF08238">
    <property type="entry name" value="Sel1"/>
    <property type="match status" value="3"/>
</dbReference>
<dbReference type="InterPro" id="IPR011990">
    <property type="entry name" value="TPR-like_helical_dom_sf"/>
</dbReference>
<protein>
    <submittedName>
        <fullName evidence="2">Predicted protein</fullName>
    </submittedName>
</protein>
<dbReference type="AlphaFoldDB" id="C1MI35"/>
<dbReference type="InterPro" id="IPR052945">
    <property type="entry name" value="Mitotic_Regulator"/>
</dbReference>
<name>C1MI35_MICPC</name>
<dbReference type="PANTHER" id="PTHR43628">
    <property type="entry name" value="ACTIVATOR OF C KINASE PROTEIN 1-RELATED"/>
    <property type="match status" value="1"/>
</dbReference>
<proteinExistence type="predicted"/>
<dbReference type="SUPFAM" id="SSF81901">
    <property type="entry name" value="HCP-like"/>
    <property type="match status" value="1"/>
</dbReference>
<reference evidence="2 3" key="1">
    <citation type="journal article" date="2009" name="Science">
        <title>Green evolution and dynamic adaptations revealed by genomes of the marine picoeukaryotes Micromonas.</title>
        <authorList>
            <person name="Worden A.Z."/>
            <person name="Lee J.H."/>
            <person name="Mock T."/>
            <person name="Rouze P."/>
            <person name="Simmons M.P."/>
            <person name="Aerts A.L."/>
            <person name="Allen A.E."/>
            <person name="Cuvelier M.L."/>
            <person name="Derelle E."/>
            <person name="Everett M.V."/>
            <person name="Foulon E."/>
            <person name="Grimwood J."/>
            <person name="Gundlach H."/>
            <person name="Henrissat B."/>
            <person name="Napoli C."/>
            <person name="McDonald S.M."/>
            <person name="Parker M.S."/>
            <person name="Rombauts S."/>
            <person name="Salamov A."/>
            <person name="Von Dassow P."/>
            <person name="Badger J.H."/>
            <person name="Coutinho P.M."/>
            <person name="Demir E."/>
            <person name="Dubchak I."/>
            <person name="Gentemann C."/>
            <person name="Eikrem W."/>
            <person name="Gready J.E."/>
            <person name="John U."/>
            <person name="Lanier W."/>
            <person name="Lindquist E.A."/>
            <person name="Lucas S."/>
            <person name="Mayer K.F."/>
            <person name="Moreau H."/>
            <person name="Not F."/>
            <person name="Otillar R."/>
            <person name="Panaud O."/>
            <person name="Pangilinan J."/>
            <person name="Paulsen I."/>
            <person name="Piegu B."/>
            <person name="Poliakov A."/>
            <person name="Robbens S."/>
            <person name="Schmutz J."/>
            <person name="Toulza E."/>
            <person name="Wyss T."/>
            <person name="Zelensky A."/>
            <person name="Zhou K."/>
            <person name="Armbrust E.V."/>
            <person name="Bhattacharya D."/>
            <person name="Goodenough U.W."/>
            <person name="Van de Peer Y."/>
            <person name="Grigoriev I.V."/>
        </authorList>
    </citation>
    <scope>NUCLEOTIDE SEQUENCE [LARGE SCALE GENOMIC DNA]</scope>
    <source>
        <strain evidence="2 3">CCMP1545</strain>
    </source>
</reference>
<dbReference type="eggNOG" id="KOG1550">
    <property type="taxonomic scope" value="Eukaryota"/>
</dbReference>
<organism evidence="3">
    <name type="scientific">Micromonas pusilla (strain CCMP1545)</name>
    <name type="common">Picoplanktonic green alga</name>
    <dbReference type="NCBI Taxonomy" id="564608"/>
    <lineage>
        <taxon>Eukaryota</taxon>
        <taxon>Viridiplantae</taxon>
        <taxon>Chlorophyta</taxon>
        <taxon>Mamiellophyceae</taxon>
        <taxon>Mamiellales</taxon>
        <taxon>Mamiellaceae</taxon>
        <taxon>Micromonas</taxon>
    </lineage>
</organism>
<keyword evidence="3" id="KW-1185">Reference proteome</keyword>
<dbReference type="InterPro" id="IPR006597">
    <property type="entry name" value="Sel1-like"/>
</dbReference>
<keyword evidence="1" id="KW-0175">Coiled coil</keyword>
<evidence type="ECO:0000313" key="2">
    <source>
        <dbReference type="EMBL" id="EEH60850.1"/>
    </source>
</evidence>